<dbReference type="KEGG" id="char:122133638"/>
<dbReference type="Proteomes" id="UP000515152">
    <property type="component" value="Chromosome 17"/>
</dbReference>
<feature type="signal peptide" evidence="1">
    <location>
        <begin position="1"/>
        <end position="20"/>
    </location>
</feature>
<dbReference type="OrthoDB" id="8905635at2759"/>
<sequence>MEAALWVCLFCLQSCLLAAGQNSIDMSRDLTKDQDIMTQTRLKRETNLSQTGAITVKGSPNLLIQVDRSRRHLSNNKRKLKRKSRVGSFSLLSNNNPAAPLQVTRVKRDDRQESIDILSCEAAKLVVNNCMRTAVKAQLV</sequence>
<protein>
    <submittedName>
        <fullName evidence="3">Uncharacterized protein si:dkey-12l12.1</fullName>
    </submittedName>
</protein>
<evidence type="ECO:0000313" key="2">
    <source>
        <dbReference type="Proteomes" id="UP000515152"/>
    </source>
</evidence>
<keyword evidence="1" id="KW-0732">Signal</keyword>
<evidence type="ECO:0000256" key="1">
    <source>
        <dbReference type="SAM" id="SignalP"/>
    </source>
</evidence>
<dbReference type="GeneID" id="122133638"/>
<dbReference type="RefSeq" id="XP_042566168.1">
    <property type="nucleotide sequence ID" value="XM_042710234.1"/>
</dbReference>
<accession>A0A8M1KUL9</accession>
<gene>
    <name evidence="3" type="primary">si:dkey-12l12.1</name>
</gene>
<reference evidence="3" key="1">
    <citation type="submission" date="2025-08" db="UniProtKB">
        <authorList>
            <consortium name="RefSeq"/>
        </authorList>
    </citation>
    <scope>IDENTIFICATION</scope>
</reference>
<dbReference type="AlphaFoldDB" id="A0A8M1KUL9"/>
<name>A0A8M1KUL9_CLUHA</name>
<organism evidence="2 3">
    <name type="scientific">Clupea harengus</name>
    <name type="common">Atlantic herring</name>
    <dbReference type="NCBI Taxonomy" id="7950"/>
    <lineage>
        <taxon>Eukaryota</taxon>
        <taxon>Metazoa</taxon>
        <taxon>Chordata</taxon>
        <taxon>Craniata</taxon>
        <taxon>Vertebrata</taxon>
        <taxon>Euteleostomi</taxon>
        <taxon>Actinopterygii</taxon>
        <taxon>Neopterygii</taxon>
        <taxon>Teleostei</taxon>
        <taxon>Clupei</taxon>
        <taxon>Clupeiformes</taxon>
        <taxon>Clupeoidei</taxon>
        <taxon>Clupeidae</taxon>
        <taxon>Clupea</taxon>
    </lineage>
</organism>
<keyword evidence="2" id="KW-1185">Reference proteome</keyword>
<proteinExistence type="predicted"/>
<evidence type="ECO:0000313" key="3">
    <source>
        <dbReference type="RefSeq" id="XP_042566168.1"/>
    </source>
</evidence>
<feature type="chain" id="PRO_5035443899" evidence="1">
    <location>
        <begin position="21"/>
        <end position="140"/>
    </location>
</feature>